<accession>A0A443ITY8</accession>
<evidence type="ECO:0000313" key="5">
    <source>
        <dbReference type="EMBL" id="RWR11176.1"/>
    </source>
</evidence>
<dbReference type="CDD" id="cd02808">
    <property type="entry name" value="GltS_FMN"/>
    <property type="match status" value="1"/>
</dbReference>
<keyword evidence="3" id="KW-0472">Membrane</keyword>
<dbReference type="Gene3D" id="3.20.20.70">
    <property type="entry name" value="Aldolase class I"/>
    <property type="match status" value="1"/>
</dbReference>
<name>A0A443ITY8_9BACI</name>
<sequence>MSLTEWLAFIMFCILILCILVPLVTIVWIYILDRRQKEHSVLRNYPVLGNVRYFMENIGPELRQYLFANNREGKPFSRFQYENVVKAGKYKERILGFGSERDFEEPGFYIRNAMFPKLNEELRSDQNPKIKTKLYKIDHEGLFNRREHREDAIVDPYYLTDEDAVVIGEHTCRFPFKAKGLVGQSAMSYGALGKNAITALSRGLGLAGGTWMNTGEGGLSKYHLEGDVDIIMQIGPALFGVRTLDGDFSWELFKKKSEIEKIKAFELKLAQGAKTRGGHILGEKVTPEIAGIRNVAPWKTIDSPNRFRDFHDTTSLMDFVEELREVGGKPIGIKVVVGSKAEAEKLAGEMAACGKVPDFITVDGGEGGTGATFQELSDAAGLPLFSALPILDEMLKKYKIRDKLKIIASGKLVTPDKAAYALSLGADLVNTARGMMISAGCIMAQVCHNNTCPVGVATTDPHREKALVIEEKMYRVANYIISLREGLFNLAASAGIATPAEFNEEHVMFKKESGEILTGEEYKKNILVSPAAHEKRELNAETRAK</sequence>
<keyword evidence="3" id="KW-1133">Transmembrane helix</keyword>
<keyword evidence="6" id="KW-1185">Reference proteome</keyword>
<dbReference type="GO" id="GO:0006537">
    <property type="term" value="P:glutamate biosynthetic process"/>
    <property type="evidence" value="ECO:0007669"/>
    <property type="project" value="InterPro"/>
</dbReference>
<evidence type="ECO:0000259" key="4">
    <source>
        <dbReference type="Pfam" id="PF01645"/>
    </source>
</evidence>
<dbReference type="RefSeq" id="WP_120072489.1">
    <property type="nucleotide sequence ID" value="NZ_CP126113.1"/>
</dbReference>
<evidence type="ECO:0000256" key="1">
    <source>
        <dbReference type="ARBA" id="ARBA00009716"/>
    </source>
</evidence>
<evidence type="ECO:0000313" key="6">
    <source>
        <dbReference type="Proteomes" id="UP000273811"/>
    </source>
</evidence>
<feature type="transmembrane region" description="Helical" evidence="3">
    <location>
        <begin position="6"/>
        <end position="31"/>
    </location>
</feature>
<dbReference type="Pfam" id="PF01645">
    <property type="entry name" value="Glu_synthase"/>
    <property type="match status" value="1"/>
</dbReference>
<feature type="domain" description="Glutamate synthase" evidence="4">
    <location>
        <begin position="128"/>
        <end position="496"/>
    </location>
</feature>
<dbReference type="Proteomes" id="UP000273811">
    <property type="component" value="Unassembled WGS sequence"/>
</dbReference>
<dbReference type="OrthoDB" id="9758182at2"/>
<dbReference type="InterPro" id="IPR013785">
    <property type="entry name" value="Aldolase_TIM"/>
</dbReference>
<evidence type="ECO:0000256" key="3">
    <source>
        <dbReference type="SAM" id="Phobius"/>
    </source>
</evidence>
<dbReference type="PANTHER" id="PTHR43819:SF1">
    <property type="entry name" value="ARCHAEAL-TYPE GLUTAMATE SYNTHASE [NADPH]"/>
    <property type="match status" value="1"/>
</dbReference>
<dbReference type="GO" id="GO:0015930">
    <property type="term" value="F:glutamate synthase activity"/>
    <property type="evidence" value="ECO:0007669"/>
    <property type="project" value="InterPro"/>
</dbReference>
<dbReference type="PANTHER" id="PTHR43819">
    <property type="entry name" value="ARCHAEAL-TYPE GLUTAMATE SYNTHASE [NADPH]"/>
    <property type="match status" value="1"/>
</dbReference>
<dbReference type="PIRSF" id="PIRSF500060">
    <property type="entry name" value="UCP500060"/>
    <property type="match status" value="1"/>
</dbReference>
<dbReference type="InterPro" id="IPR027283">
    <property type="entry name" value="YerD"/>
</dbReference>
<dbReference type="SUPFAM" id="SSF51395">
    <property type="entry name" value="FMN-linked oxidoreductases"/>
    <property type="match status" value="1"/>
</dbReference>
<dbReference type="EMBL" id="QYTU02000016">
    <property type="protein sequence ID" value="RWR11176.1"/>
    <property type="molecule type" value="Genomic_DNA"/>
</dbReference>
<gene>
    <name evidence="5" type="ORF">D4N35_008570</name>
</gene>
<dbReference type="PIRSF" id="PIRSF006429">
    <property type="entry name" value="GOGAT_lg_2"/>
    <property type="match status" value="1"/>
</dbReference>
<reference evidence="5" key="1">
    <citation type="submission" date="2018-12" db="EMBL/GenBank/DDBJ databases">
        <authorList>
            <person name="Sun L."/>
            <person name="Chen Z."/>
        </authorList>
    </citation>
    <scope>NUCLEOTIDE SEQUENCE [LARGE SCALE GENOMIC DNA]</scope>
    <source>
        <strain evidence="5">DSM 16012</strain>
    </source>
</reference>
<keyword evidence="3" id="KW-0812">Transmembrane</keyword>
<comment type="caution">
    <text evidence="5">The sequence shown here is derived from an EMBL/GenBank/DDBJ whole genome shotgun (WGS) entry which is preliminary data.</text>
</comment>
<dbReference type="InterPro" id="IPR002932">
    <property type="entry name" value="Glu_synthdom"/>
</dbReference>
<dbReference type="InterPro" id="IPR024188">
    <property type="entry name" value="GltB"/>
</dbReference>
<protein>
    <submittedName>
        <fullName evidence="5">FMN-binding glutamate synthase family protein</fullName>
    </submittedName>
</protein>
<proteinExistence type="inferred from homology"/>
<dbReference type="AlphaFoldDB" id="A0A443ITY8"/>
<evidence type="ECO:0000256" key="2">
    <source>
        <dbReference type="PIRNR" id="PIRNR006429"/>
    </source>
</evidence>
<organism evidence="5 6">
    <name type="scientific">Siminovitchia fortis</name>
    <dbReference type="NCBI Taxonomy" id="254758"/>
    <lineage>
        <taxon>Bacteria</taxon>
        <taxon>Bacillati</taxon>
        <taxon>Bacillota</taxon>
        <taxon>Bacilli</taxon>
        <taxon>Bacillales</taxon>
        <taxon>Bacillaceae</taxon>
        <taxon>Siminovitchia</taxon>
    </lineage>
</organism>
<comment type="similarity">
    <text evidence="1 2">Belongs to the glutamate synthase family.</text>
</comment>